<dbReference type="SUPFAM" id="SSF103088">
    <property type="entry name" value="OmpA-like"/>
    <property type="match status" value="1"/>
</dbReference>
<dbReference type="InterPro" id="IPR050330">
    <property type="entry name" value="Bact_OuterMem_StrucFunc"/>
</dbReference>
<keyword evidence="2" id="KW-1133">Transmembrane helix</keyword>
<dbReference type="OrthoDB" id="345640at2"/>
<dbReference type="EMBL" id="CP009056">
    <property type="protein sequence ID" value="AJA45759.1"/>
    <property type="molecule type" value="Genomic_DNA"/>
</dbReference>
<evidence type="ECO:0000313" key="4">
    <source>
        <dbReference type="EMBL" id="AJA45759.1"/>
    </source>
</evidence>
<dbReference type="PANTHER" id="PTHR30329:SF20">
    <property type="entry name" value="EXPORTED PROTEIN"/>
    <property type="match status" value="1"/>
</dbReference>
<reference evidence="4 5" key="1">
    <citation type="journal article" date="2014" name="Appl. Environ. Microbiol.">
        <title>Gut symbionts from distinct hosts exhibit genotoxic activity via divergent colibactin biosynthetic pathways.</title>
        <authorList>
            <person name="Engel P."/>
            <person name="Vizcaino M.I."/>
            <person name="Crawford J.M."/>
        </authorList>
    </citation>
    <scope>NUCLEOTIDE SEQUENCE [LARGE SCALE GENOMIC DNA]</scope>
    <source>
        <strain evidence="4 5">PEB0191</strain>
    </source>
</reference>
<evidence type="ECO:0000313" key="5">
    <source>
        <dbReference type="Proteomes" id="UP000030901"/>
    </source>
</evidence>
<dbReference type="InterPro" id="IPR036737">
    <property type="entry name" value="OmpA-like_sf"/>
</dbReference>
<dbReference type="PROSITE" id="PS51123">
    <property type="entry name" value="OMPA_2"/>
    <property type="match status" value="1"/>
</dbReference>
<dbReference type="STRING" id="1267021.FPB0191_01948"/>
<dbReference type="Proteomes" id="UP000030901">
    <property type="component" value="Chromosome"/>
</dbReference>
<dbReference type="AlphaFoldDB" id="A0A0A7S2N0"/>
<feature type="domain" description="OmpA-like" evidence="3">
    <location>
        <begin position="458"/>
        <end position="582"/>
    </location>
</feature>
<dbReference type="RefSeq" id="WP_052236928.1">
    <property type="nucleotide sequence ID" value="NZ_CP009056.1"/>
</dbReference>
<proteinExistence type="predicted"/>
<dbReference type="Gene3D" id="3.30.1330.60">
    <property type="entry name" value="OmpA-like domain"/>
    <property type="match status" value="1"/>
</dbReference>
<gene>
    <name evidence="4" type="ORF">FPB0191_01948</name>
</gene>
<organism evidence="4 5">
    <name type="scientific">Frischella perrara</name>
    <dbReference type="NCBI Taxonomy" id="1267021"/>
    <lineage>
        <taxon>Bacteria</taxon>
        <taxon>Pseudomonadati</taxon>
        <taxon>Pseudomonadota</taxon>
        <taxon>Gammaproteobacteria</taxon>
        <taxon>Orbales</taxon>
        <taxon>Orbaceae</taxon>
        <taxon>Frischella</taxon>
    </lineage>
</organism>
<feature type="transmembrane region" description="Helical" evidence="2">
    <location>
        <begin position="337"/>
        <end position="358"/>
    </location>
</feature>
<dbReference type="KEGG" id="fpp:FPB0191_01948"/>
<protein>
    <submittedName>
        <fullName evidence="4">Outer membrane protein</fullName>
    </submittedName>
</protein>
<sequence length="591" mass="67684">MNDYPWRLQIIYSAVLSLILVLVFFPISIGWKIIGLILILSIASVLFYYQLRYRKRLNACTKNINFLAQKLSLLPARQRYRLPILLVTGNCAKQFFPEDLTLAESNIIVSSDAVWVYVEEYSELPIVFDSLVARWPDMLGRIGLLLATTPELENKQGLYTAKLQSFRQSWVDTCRIAKYRLPVYVSVHIGLNNIHYHDEGTLPVNWYQIISRQLYIMDEYLSPVDNWVNDKKLGSKERQQRLSIRAMLREYEKWINTHILSVLTNSKQTIAKCEPEGVAIYPLNSQVLSDNLFNHQINKLTTLTIPNHHSLQEILTPPDQLVKYMPIAYPYSPLRKAICNMIMITSVFFMAGLGASYWNNIKLAQQIDNDIHNYDLIATDSYDEKYKALEILKADRDLLNDHYTQGIPVRLGLGLYHGYNLLEPLNQAIGRYVPPPPPPEPKPEPETIIVKEKEIVIKEYPVIRLDSLSLFESGKATLKPESTKVLINALMEIKTQIKLNNDVGWLILISGHTDSTGDANKNQQLSLDRAAAVRDWIIKTSDIPETCFAIQGYGAKKPLVSNDTLENRSQNRRVEINLVPQITTCQLIDEN</sequence>
<dbReference type="GO" id="GO:0016020">
    <property type="term" value="C:membrane"/>
    <property type="evidence" value="ECO:0007669"/>
    <property type="project" value="UniProtKB-UniRule"/>
</dbReference>
<dbReference type="PANTHER" id="PTHR30329">
    <property type="entry name" value="STATOR ELEMENT OF FLAGELLAR MOTOR COMPLEX"/>
    <property type="match status" value="1"/>
</dbReference>
<feature type="transmembrane region" description="Helical" evidence="2">
    <location>
        <begin position="33"/>
        <end position="49"/>
    </location>
</feature>
<accession>A0A0A7S2N0</accession>
<evidence type="ECO:0000256" key="2">
    <source>
        <dbReference type="SAM" id="Phobius"/>
    </source>
</evidence>
<keyword evidence="5" id="KW-1185">Reference proteome</keyword>
<keyword evidence="1 2" id="KW-0472">Membrane</keyword>
<evidence type="ECO:0000259" key="3">
    <source>
        <dbReference type="PROSITE" id="PS51123"/>
    </source>
</evidence>
<keyword evidence="2" id="KW-0812">Transmembrane</keyword>
<evidence type="ECO:0000256" key="1">
    <source>
        <dbReference type="PROSITE-ProRule" id="PRU00473"/>
    </source>
</evidence>
<dbReference type="CDD" id="cd07185">
    <property type="entry name" value="OmpA_C-like"/>
    <property type="match status" value="1"/>
</dbReference>
<feature type="transmembrane region" description="Helical" evidence="2">
    <location>
        <begin position="9"/>
        <end position="27"/>
    </location>
</feature>
<name>A0A0A7S2N0_FRIPE</name>
<dbReference type="Pfam" id="PF00691">
    <property type="entry name" value="OmpA"/>
    <property type="match status" value="1"/>
</dbReference>
<dbReference type="InterPro" id="IPR006665">
    <property type="entry name" value="OmpA-like"/>
</dbReference>
<dbReference type="HOGENOM" id="CLU_035799_1_0_6"/>